<dbReference type="EnsemblPlants" id="LPERR02G03870.1">
    <property type="protein sequence ID" value="LPERR02G03870.1"/>
    <property type="gene ID" value="LPERR02G03870"/>
</dbReference>
<accession>A0A0D9VCE5</accession>
<evidence type="ECO:0000313" key="1">
    <source>
        <dbReference type="EnsemblPlants" id="LPERR02G03870.1"/>
    </source>
</evidence>
<name>A0A0D9VCE5_9ORYZ</name>
<dbReference type="HOGENOM" id="CLU_2458045_0_0_1"/>
<dbReference type="Gramene" id="LPERR02G03870.1">
    <property type="protein sequence ID" value="LPERR02G03870.1"/>
    <property type="gene ID" value="LPERR02G03870"/>
</dbReference>
<organism evidence="1 2">
    <name type="scientific">Leersia perrieri</name>
    <dbReference type="NCBI Taxonomy" id="77586"/>
    <lineage>
        <taxon>Eukaryota</taxon>
        <taxon>Viridiplantae</taxon>
        <taxon>Streptophyta</taxon>
        <taxon>Embryophyta</taxon>
        <taxon>Tracheophyta</taxon>
        <taxon>Spermatophyta</taxon>
        <taxon>Magnoliopsida</taxon>
        <taxon>Liliopsida</taxon>
        <taxon>Poales</taxon>
        <taxon>Poaceae</taxon>
        <taxon>BOP clade</taxon>
        <taxon>Oryzoideae</taxon>
        <taxon>Oryzeae</taxon>
        <taxon>Oryzinae</taxon>
        <taxon>Leersia</taxon>
    </lineage>
</organism>
<reference evidence="1 2" key="1">
    <citation type="submission" date="2012-08" db="EMBL/GenBank/DDBJ databases">
        <title>Oryza genome evolution.</title>
        <authorList>
            <person name="Wing R.A."/>
        </authorList>
    </citation>
    <scope>NUCLEOTIDE SEQUENCE</scope>
</reference>
<dbReference type="Proteomes" id="UP000032180">
    <property type="component" value="Chromosome 2"/>
</dbReference>
<proteinExistence type="predicted"/>
<sequence>MEKIYTINAAIEAACLILSVDGAAKNPKRAHRAKQLLLVQWLAVVEGQFKVVVVREGHVQTFWDHGDVCCGCNLLGNFWCRKPDGIADK</sequence>
<reference evidence="2" key="2">
    <citation type="submission" date="2013-12" db="EMBL/GenBank/DDBJ databases">
        <authorList>
            <person name="Yu Y."/>
            <person name="Lee S."/>
            <person name="de Baynast K."/>
            <person name="Wissotski M."/>
            <person name="Liu L."/>
            <person name="Talag J."/>
            <person name="Goicoechea J."/>
            <person name="Angelova A."/>
            <person name="Jetty R."/>
            <person name="Kudrna D."/>
            <person name="Golser W."/>
            <person name="Rivera L."/>
            <person name="Zhang J."/>
            <person name="Wing R."/>
        </authorList>
    </citation>
    <scope>NUCLEOTIDE SEQUENCE</scope>
</reference>
<dbReference type="AlphaFoldDB" id="A0A0D9VCE5"/>
<protein>
    <submittedName>
        <fullName evidence="1">Uncharacterized protein</fullName>
    </submittedName>
</protein>
<reference evidence="1" key="3">
    <citation type="submission" date="2015-04" db="UniProtKB">
        <authorList>
            <consortium name="EnsemblPlants"/>
        </authorList>
    </citation>
    <scope>IDENTIFICATION</scope>
</reference>
<keyword evidence="2" id="KW-1185">Reference proteome</keyword>
<evidence type="ECO:0000313" key="2">
    <source>
        <dbReference type="Proteomes" id="UP000032180"/>
    </source>
</evidence>